<comment type="subcellular location">
    <subcellularLocation>
        <location evidence="1">Membrane</location>
    </subcellularLocation>
</comment>
<dbReference type="PANTHER" id="PTHR11743:SF27">
    <property type="entry name" value="MITOCHONDRIAL OUTER MEMBRANE PROTEIN PORIN 4"/>
    <property type="match status" value="1"/>
</dbReference>
<dbReference type="InterPro" id="IPR027246">
    <property type="entry name" value="Porin_Euk/Tom40"/>
</dbReference>
<evidence type="ECO:0000256" key="3">
    <source>
        <dbReference type="ARBA" id="ARBA00022448"/>
    </source>
</evidence>
<dbReference type="PANTHER" id="PTHR11743">
    <property type="entry name" value="VOLTAGE-DEPENDENT ANION-SELECTIVE CHANNEL"/>
    <property type="match status" value="1"/>
</dbReference>
<dbReference type="InterPro" id="IPR001925">
    <property type="entry name" value="Porin_Euk"/>
</dbReference>
<protein>
    <submittedName>
        <fullName evidence="10">Mitochondrial outer membrane protein porin 6-like</fullName>
    </submittedName>
</protein>
<dbReference type="GO" id="GO:0008308">
    <property type="term" value="F:voltage-gated monoatomic anion channel activity"/>
    <property type="evidence" value="ECO:0007669"/>
    <property type="project" value="InterPro"/>
</dbReference>
<dbReference type="GO" id="GO:0046930">
    <property type="term" value="C:pore complex"/>
    <property type="evidence" value="ECO:0007669"/>
    <property type="project" value="UniProtKB-KW"/>
</dbReference>
<organism evidence="9 10">
    <name type="scientific">Phoenix dactylifera</name>
    <name type="common">Date palm</name>
    <dbReference type="NCBI Taxonomy" id="42345"/>
    <lineage>
        <taxon>Eukaryota</taxon>
        <taxon>Viridiplantae</taxon>
        <taxon>Streptophyta</taxon>
        <taxon>Embryophyta</taxon>
        <taxon>Tracheophyta</taxon>
        <taxon>Spermatophyta</taxon>
        <taxon>Magnoliopsida</taxon>
        <taxon>Liliopsida</taxon>
        <taxon>Arecaceae</taxon>
        <taxon>Coryphoideae</taxon>
        <taxon>Phoeniceae</taxon>
        <taxon>Phoenix</taxon>
    </lineage>
</organism>
<name>A0A8B7CSY9_PHODC</name>
<keyword evidence="5" id="KW-0812">Transmembrane</keyword>
<keyword evidence="4" id="KW-1134">Transmembrane beta strand</keyword>
<evidence type="ECO:0000256" key="5">
    <source>
        <dbReference type="ARBA" id="ARBA00022692"/>
    </source>
</evidence>
<proteinExistence type="inferred from homology"/>
<evidence type="ECO:0000256" key="1">
    <source>
        <dbReference type="ARBA" id="ARBA00004370"/>
    </source>
</evidence>
<evidence type="ECO:0000313" key="10">
    <source>
        <dbReference type="RefSeq" id="XP_008805725.1"/>
    </source>
</evidence>
<keyword evidence="8" id="KW-0472">Membrane</keyword>
<reference evidence="9" key="1">
    <citation type="journal article" date="2019" name="Nat. Commun.">
        <title>Genome-wide association mapping of date palm fruit traits.</title>
        <authorList>
            <person name="Hazzouri K.M."/>
            <person name="Gros-Balthazard M."/>
            <person name="Flowers J.M."/>
            <person name="Copetti D."/>
            <person name="Lemansour A."/>
            <person name="Lebrun M."/>
            <person name="Masmoudi K."/>
            <person name="Ferrand S."/>
            <person name="Dhar M.I."/>
            <person name="Fresquez Z.A."/>
            <person name="Rosas U."/>
            <person name="Zhang J."/>
            <person name="Talag J."/>
            <person name="Lee S."/>
            <person name="Kudrna D."/>
            <person name="Powell R.F."/>
            <person name="Leitch I.J."/>
            <person name="Krueger R.R."/>
            <person name="Wing R.A."/>
            <person name="Amiri K.M.A."/>
            <person name="Purugganan M.D."/>
        </authorList>
    </citation>
    <scope>NUCLEOTIDE SEQUENCE [LARGE SCALE GENOMIC DNA]</scope>
    <source>
        <strain evidence="9">cv. Khalas</strain>
    </source>
</reference>
<dbReference type="RefSeq" id="XP_008805725.1">
    <property type="nucleotide sequence ID" value="XM_008807503.3"/>
</dbReference>
<dbReference type="AlphaFoldDB" id="A0A8B7CSY9"/>
<sequence>MMGNGPAPFSDIGKKARDLLTKDYNFDHKVTLTTLSDAGLGLTATGVKIDQLFFGDISTQYRSGKTTVDVQVDTNSSVSTTVTVNELVAGVKTSFSFRIPDLKPGKLDVQYLRDHAAINSSIGLTPTPLLELAAAIGRTELTLGAEVGFDSASASFTKYNAGIGFNKHDLSAALILADRGETLKASYVHVVNPVTGASVAAEMIHRFNTYENSFTIGSCHALNPLTTVKTRFNNSGKAALLCRHEWRPKSFLTLSAEYDPKAINVPSRVGLALALKP</sequence>
<reference evidence="10" key="2">
    <citation type="submission" date="2025-08" db="UniProtKB">
        <authorList>
            <consortium name="RefSeq"/>
        </authorList>
    </citation>
    <scope>IDENTIFICATION</scope>
    <source>
        <tissue evidence="10">Young leaves</tissue>
    </source>
</reference>
<keyword evidence="3" id="KW-0813">Transport</keyword>
<dbReference type="CDD" id="cd07306">
    <property type="entry name" value="Porin3_VDAC"/>
    <property type="match status" value="1"/>
</dbReference>
<dbReference type="GO" id="GO:0005741">
    <property type="term" value="C:mitochondrial outer membrane"/>
    <property type="evidence" value="ECO:0007669"/>
    <property type="project" value="InterPro"/>
</dbReference>
<dbReference type="OrthoDB" id="7827681at2759"/>
<dbReference type="KEGG" id="pda:103718604"/>
<gene>
    <name evidence="10" type="primary">LOC103718604</name>
</gene>
<keyword evidence="6" id="KW-0406">Ion transport</keyword>
<evidence type="ECO:0000256" key="2">
    <source>
        <dbReference type="ARBA" id="ARBA00009624"/>
    </source>
</evidence>
<comment type="similarity">
    <text evidence="2">Belongs to the eukaryotic mitochondrial porin (TC 1.B.8.1) family.</text>
</comment>
<evidence type="ECO:0000256" key="6">
    <source>
        <dbReference type="ARBA" id="ARBA00023065"/>
    </source>
</evidence>
<dbReference type="Pfam" id="PF01459">
    <property type="entry name" value="Porin_3"/>
    <property type="match status" value="1"/>
</dbReference>
<dbReference type="Proteomes" id="UP000228380">
    <property type="component" value="Chromosome 5"/>
</dbReference>
<dbReference type="GeneID" id="103718604"/>
<keyword evidence="7" id="KW-0626">Porin</keyword>
<accession>A0A8B7CSY9</accession>
<evidence type="ECO:0000313" key="9">
    <source>
        <dbReference type="Proteomes" id="UP000228380"/>
    </source>
</evidence>
<evidence type="ECO:0000256" key="8">
    <source>
        <dbReference type="ARBA" id="ARBA00023136"/>
    </source>
</evidence>
<keyword evidence="9" id="KW-1185">Reference proteome</keyword>
<evidence type="ECO:0000256" key="7">
    <source>
        <dbReference type="ARBA" id="ARBA00023114"/>
    </source>
</evidence>
<dbReference type="GO" id="GO:0015288">
    <property type="term" value="F:porin activity"/>
    <property type="evidence" value="ECO:0007669"/>
    <property type="project" value="UniProtKB-KW"/>
</dbReference>
<dbReference type="InterPro" id="IPR023614">
    <property type="entry name" value="Porin_dom_sf"/>
</dbReference>
<dbReference type="FunFam" id="2.40.160.10:FF:000003">
    <property type="entry name" value="Outer mitochondrial membrane protein porin"/>
    <property type="match status" value="1"/>
</dbReference>
<dbReference type="Gene3D" id="2.40.160.10">
    <property type="entry name" value="Porin"/>
    <property type="match status" value="1"/>
</dbReference>
<evidence type="ECO:0000256" key="4">
    <source>
        <dbReference type="ARBA" id="ARBA00022452"/>
    </source>
</evidence>